<dbReference type="Proteomes" id="UP000287467">
    <property type="component" value="Unassembled WGS sequence"/>
</dbReference>
<feature type="domain" description="DNA polymerase III alpha subunit finger" evidence="7">
    <location>
        <begin position="196"/>
        <end position="244"/>
    </location>
</feature>
<feature type="compositionally biased region" description="Low complexity" evidence="5">
    <location>
        <begin position="259"/>
        <end position="283"/>
    </location>
</feature>
<keyword evidence="4" id="KW-0239">DNA-directed DNA polymerase</keyword>
<gene>
    <name evidence="8" type="ORF">CSW14_03825</name>
</gene>
<feature type="compositionally biased region" description="Basic residues" evidence="5">
    <location>
        <begin position="289"/>
        <end position="303"/>
    </location>
</feature>
<evidence type="ECO:0000256" key="2">
    <source>
        <dbReference type="ARBA" id="ARBA00022695"/>
    </source>
</evidence>
<evidence type="ECO:0000256" key="5">
    <source>
        <dbReference type="SAM" id="MobiDB-lite"/>
    </source>
</evidence>
<accession>A0A430VTP6</accession>
<dbReference type="InterPro" id="IPR011708">
    <property type="entry name" value="DNA_pol3_alpha_NTPase_dom"/>
</dbReference>
<evidence type="ECO:0000256" key="3">
    <source>
        <dbReference type="ARBA" id="ARBA00022705"/>
    </source>
</evidence>
<feature type="region of interest" description="Disordered" evidence="5">
    <location>
        <begin position="258"/>
        <end position="314"/>
    </location>
</feature>
<name>A0A430VTP6_THESC</name>
<feature type="domain" description="Bacterial DNA polymerase III alpha subunit NTPase" evidence="6">
    <location>
        <begin position="81"/>
        <end position="190"/>
    </location>
</feature>
<dbReference type="EMBL" id="PEMW01000095">
    <property type="protein sequence ID" value="RTI58131.1"/>
    <property type="molecule type" value="Genomic_DNA"/>
</dbReference>
<organism evidence="8 9">
    <name type="scientific">Thermus scotoductus</name>
    <dbReference type="NCBI Taxonomy" id="37636"/>
    <lineage>
        <taxon>Bacteria</taxon>
        <taxon>Thermotogati</taxon>
        <taxon>Deinococcota</taxon>
        <taxon>Deinococci</taxon>
        <taxon>Thermales</taxon>
        <taxon>Thermaceae</taxon>
        <taxon>Thermus</taxon>
    </lineage>
</organism>
<dbReference type="InterPro" id="IPR040982">
    <property type="entry name" value="DNA_pol3_finger"/>
</dbReference>
<dbReference type="AlphaFoldDB" id="A0A430VTP6"/>
<evidence type="ECO:0000259" key="7">
    <source>
        <dbReference type="Pfam" id="PF17657"/>
    </source>
</evidence>
<dbReference type="GO" id="GO:0003887">
    <property type="term" value="F:DNA-directed DNA polymerase activity"/>
    <property type="evidence" value="ECO:0007669"/>
    <property type="project" value="UniProtKB-KW"/>
</dbReference>
<evidence type="ECO:0000313" key="8">
    <source>
        <dbReference type="EMBL" id="RTI58131.1"/>
    </source>
</evidence>
<dbReference type="Pfam" id="PF07733">
    <property type="entry name" value="DNA_pol3_alpha"/>
    <property type="match status" value="1"/>
</dbReference>
<dbReference type="Pfam" id="PF17657">
    <property type="entry name" value="DNA_pol3_finger"/>
    <property type="match status" value="1"/>
</dbReference>
<keyword evidence="2" id="KW-0548">Nucleotidyltransferase</keyword>
<keyword evidence="1" id="KW-0808">Transferase</keyword>
<reference evidence="8 9" key="1">
    <citation type="journal article" date="2019" name="Extremophiles">
        <title>Biogeography of thermophiles and predominance of Thermus scotoductus in domestic water heaters.</title>
        <authorList>
            <person name="Wilpiszeski R.L."/>
            <person name="Zhang Z."/>
            <person name="House C.H."/>
        </authorList>
    </citation>
    <scope>NUCLEOTIDE SEQUENCE [LARGE SCALE GENOMIC DNA]</scope>
    <source>
        <strain evidence="8 9">1_S1</strain>
    </source>
</reference>
<sequence>MRILRSLAQDRGLPYVAALEVRQATPELFPLLDALTCARLGISVGTFPQEASHLERPRNEALALPSREEALDRIPFPEAWAAARDLGRALGLPAELRRRLTKTLGRDFRHLSPHRAREAEPLFREVLGEAPVKELLLRLLSLMEKGHVRHLMPHVGGVVVAPGPLTRYAPVVRSAGGVRMLTLDKDDLEAREEVFRTEGVWLDLEALPQEEGVYRPLWRGETLGVFQLESPAQTAMSRRLRPRTGAWGRRRRSPCTRCWTGSWPGPTGSSSSRKSSSPSCTTGQGWTGPRRRPSARRWLRPGTRRTWSPYGSAS</sequence>
<keyword evidence="3" id="KW-0235">DNA replication</keyword>
<dbReference type="GO" id="GO:0006260">
    <property type="term" value="P:DNA replication"/>
    <property type="evidence" value="ECO:0007669"/>
    <property type="project" value="UniProtKB-KW"/>
</dbReference>
<dbReference type="PANTHER" id="PTHR32294">
    <property type="entry name" value="DNA POLYMERASE III SUBUNIT ALPHA"/>
    <property type="match status" value="1"/>
</dbReference>
<comment type="caution">
    <text evidence="8">The sequence shown here is derived from an EMBL/GenBank/DDBJ whole genome shotgun (WGS) entry which is preliminary data.</text>
</comment>
<evidence type="ECO:0000256" key="4">
    <source>
        <dbReference type="ARBA" id="ARBA00022932"/>
    </source>
</evidence>
<evidence type="ECO:0000256" key="1">
    <source>
        <dbReference type="ARBA" id="ARBA00022679"/>
    </source>
</evidence>
<proteinExistence type="predicted"/>
<dbReference type="GO" id="GO:0008408">
    <property type="term" value="F:3'-5' exonuclease activity"/>
    <property type="evidence" value="ECO:0007669"/>
    <property type="project" value="InterPro"/>
</dbReference>
<feature type="compositionally biased region" description="Polar residues" evidence="5">
    <location>
        <begin position="305"/>
        <end position="314"/>
    </location>
</feature>
<dbReference type="InterPro" id="IPR004805">
    <property type="entry name" value="DnaE2/DnaE/PolC"/>
</dbReference>
<protein>
    <submittedName>
        <fullName evidence="8">Uncharacterized protein</fullName>
    </submittedName>
</protein>
<evidence type="ECO:0000259" key="6">
    <source>
        <dbReference type="Pfam" id="PF07733"/>
    </source>
</evidence>
<evidence type="ECO:0000313" key="9">
    <source>
        <dbReference type="Proteomes" id="UP000287467"/>
    </source>
</evidence>